<dbReference type="Proteomes" id="UP000324222">
    <property type="component" value="Unassembled WGS sequence"/>
</dbReference>
<comment type="caution">
    <text evidence="1">The sequence shown here is derived from an EMBL/GenBank/DDBJ whole genome shotgun (WGS) entry which is preliminary data.</text>
</comment>
<protein>
    <submittedName>
        <fullName evidence="1">Uncharacterized protein</fullName>
    </submittedName>
</protein>
<sequence>MLRCGMPAGSMLPQL</sequence>
<name>A0A5B7H9F9_PORTR</name>
<gene>
    <name evidence="1" type="ORF">E2C01_059796</name>
</gene>
<reference evidence="1 2" key="1">
    <citation type="submission" date="2019-05" db="EMBL/GenBank/DDBJ databases">
        <title>Another draft genome of Portunus trituberculatus and its Hox gene families provides insights of decapod evolution.</title>
        <authorList>
            <person name="Jeong J.-H."/>
            <person name="Song I."/>
            <person name="Kim S."/>
            <person name="Choi T."/>
            <person name="Kim D."/>
            <person name="Ryu S."/>
            <person name="Kim W."/>
        </authorList>
    </citation>
    <scope>NUCLEOTIDE SEQUENCE [LARGE SCALE GENOMIC DNA]</scope>
    <source>
        <tissue evidence="1">Muscle</tissue>
    </source>
</reference>
<dbReference type="EMBL" id="VSRR010023661">
    <property type="protein sequence ID" value="MPC65658.1"/>
    <property type="molecule type" value="Genomic_DNA"/>
</dbReference>
<evidence type="ECO:0000313" key="2">
    <source>
        <dbReference type="Proteomes" id="UP000324222"/>
    </source>
</evidence>
<organism evidence="1 2">
    <name type="scientific">Portunus trituberculatus</name>
    <name type="common">Swimming crab</name>
    <name type="synonym">Neptunus trituberculatus</name>
    <dbReference type="NCBI Taxonomy" id="210409"/>
    <lineage>
        <taxon>Eukaryota</taxon>
        <taxon>Metazoa</taxon>
        <taxon>Ecdysozoa</taxon>
        <taxon>Arthropoda</taxon>
        <taxon>Crustacea</taxon>
        <taxon>Multicrustacea</taxon>
        <taxon>Malacostraca</taxon>
        <taxon>Eumalacostraca</taxon>
        <taxon>Eucarida</taxon>
        <taxon>Decapoda</taxon>
        <taxon>Pleocyemata</taxon>
        <taxon>Brachyura</taxon>
        <taxon>Eubrachyura</taxon>
        <taxon>Portunoidea</taxon>
        <taxon>Portunidae</taxon>
        <taxon>Portuninae</taxon>
        <taxon>Portunus</taxon>
    </lineage>
</organism>
<evidence type="ECO:0000313" key="1">
    <source>
        <dbReference type="EMBL" id="MPC65658.1"/>
    </source>
</evidence>
<proteinExistence type="predicted"/>
<keyword evidence="2" id="KW-1185">Reference proteome</keyword>
<accession>A0A5B7H9F9</accession>